<keyword evidence="4" id="KW-1185">Reference proteome</keyword>
<keyword evidence="2" id="KW-0732">Signal</keyword>
<protein>
    <submittedName>
        <fullName evidence="3">Uncharacterized protein</fullName>
    </submittedName>
</protein>
<feature type="compositionally biased region" description="Basic and acidic residues" evidence="1">
    <location>
        <begin position="83"/>
        <end position="99"/>
    </location>
</feature>
<evidence type="ECO:0000256" key="1">
    <source>
        <dbReference type="SAM" id="MobiDB-lite"/>
    </source>
</evidence>
<feature type="compositionally biased region" description="Basic and acidic residues" evidence="1">
    <location>
        <begin position="47"/>
        <end position="64"/>
    </location>
</feature>
<dbReference type="AlphaFoldDB" id="A0AAN2BL56"/>
<gene>
    <name evidence="3" type="ORF">MARGE09_P2888</name>
</gene>
<feature type="compositionally biased region" description="Basic and acidic residues" evidence="1">
    <location>
        <begin position="108"/>
        <end position="117"/>
    </location>
</feature>
<accession>A0AAN2BL56</accession>
<dbReference type="EMBL" id="AP023086">
    <property type="protein sequence ID" value="BCD98687.1"/>
    <property type="molecule type" value="Genomic_DNA"/>
</dbReference>
<feature type="region of interest" description="Disordered" evidence="1">
    <location>
        <begin position="34"/>
        <end position="117"/>
    </location>
</feature>
<evidence type="ECO:0000256" key="2">
    <source>
        <dbReference type="SAM" id="SignalP"/>
    </source>
</evidence>
<name>A0AAN2BL56_9GAMM</name>
<proteinExistence type="predicted"/>
<evidence type="ECO:0000313" key="3">
    <source>
        <dbReference type="EMBL" id="BCD98687.1"/>
    </source>
</evidence>
<feature type="signal peptide" evidence="2">
    <location>
        <begin position="1"/>
        <end position="26"/>
    </location>
</feature>
<reference evidence="3 4" key="1">
    <citation type="journal article" date="2022" name="IScience">
        <title>An ultrasensitive nanofiber-based assay for enzymatic hydrolysis and deep-sea microbial degradation of cellulose.</title>
        <authorList>
            <person name="Tsudome M."/>
            <person name="Tachioka M."/>
            <person name="Miyazaki M."/>
            <person name="Uchimura K."/>
            <person name="Tsuda M."/>
            <person name="Takaki Y."/>
            <person name="Deguchi S."/>
        </authorList>
    </citation>
    <scope>NUCLEOTIDE SEQUENCE [LARGE SCALE GENOMIC DNA]</scope>
    <source>
        <strain evidence="3 4">GE09</strain>
    </source>
</reference>
<dbReference type="Proteomes" id="UP001320119">
    <property type="component" value="Chromosome"/>
</dbReference>
<dbReference type="RefSeq" id="WP_075186835.1">
    <property type="nucleotide sequence ID" value="NZ_AP023086.1"/>
</dbReference>
<feature type="chain" id="PRO_5042888496" evidence="2">
    <location>
        <begin position="27"/>
        <end position="117"/>
    </location>
</feature>
<sequence>MKKHINHFAILSLTTLAVGYASLAFAEDKATHKHHKATMPEATHQQYMEKQKNEAAPSDSDKQTVSKHSMRNGVQMQGKTHREHANREKQEDLVDASKEKKSHKHHKMTMEGEKHNQ</sequence>
<organism evidence="3 4">
    <name type="scientific">Marinagarivorans cellulosilyticus</name>
    <dbReference type="NCBI Taxonomy" id="2721545"/>
    <lineage>
        <taxon>Bacteria</taxon>
        <taxon>Pseudomonadati</taxon>
        <taxon>Pseudomonadota</taxon>
        <taxon>Gammaproteobacteria</taxon>
        <taxon>Cellvibrionales</taxon>
        <taxon>Cellvibrionaceae</taxon>
        <taxon>Marinagarivorans</taxon>
    </lineage>
</organism>
<evidence type="ECO:0000313" key="4">
    <source>
        <dbReference type="Proteomes" id="UP001320119"/>
    </source>
</evidence>
<dbReference type="KEGG" id="marq:MARGE09_P2888"/>